<dbReference type="AlphaFoldDB" id="A0A6J4JUX0"/>
<dbReference type="EMBL" id="CADCTO010000572">
    <property type="protein sequence ID" value="CAA9288291.1"/>
    <property type="molecule type" value="Genomic_DNA"/>
</dbReference>
<reference evidence="1" key="1">
    <citation type="submission" date="2020-02" db="EMBL/GenBank/DDBJ databases">
        <authorList>
            <person name="Meier V. D."/>
        </authorList>
    </citation>
    <scope>NUCLEOTIDE SEQUENCE</scope>
    <source>
        <strain evidence="1">AVDCRST_MAG63</strain>
    </source>
</reference>
<protein>
    <submittedName>
        <fullName evidence="1">Uncharacterized protein</fullName>
    </submittedName>
</protein>
<name>A0A6J4JUX0_9BACT</name>
<accession>A0A6J4JUX0</accession>
<gene>
    <name evidence="1" type="ORF">AVDCRST_MAG63-4172</name>
</gene>
<sequence length="42" mass="4817">MADVPILHRFCPCRVGRPVSGVTYHARFHGFREHCARRHGSV</sequence>
<organism evidence="1">
    <name type="scientific">uncultured Armatimonadetes bacterium</name>
    <dbReference type="NCBI Taxonomy" id="157466"/>
    <lineage>
        <taxon>Bacteria</taxon>
        <taxon>Bacillati</taxon>
        <taxon>Armatimonadota</taxon>
        <taxon>environmental samples</taxon>
    </lineage>
</organism>
<proteinExistence type="predicted"/>
<evidence type="ECO:0000313" key="1">
    <source>
        <dbReference type="EMBL" id="CAA9288291.1"/>
    </source>
</evidence>